<name>A0A212LA16_9BACT</name>
<organism evidence="1">
    <name type="scientific">uncultured Desulfovibrio sp</name>
    <dbReference type="NCBI Taxonomy" id="167968"/>
    <lineage>
        <taxon>Bacteria</taxon>
        <taxon>Pseudomonadati</taxon>
        <taxon>Thermodesulfobacteriota</taxon>
        <taxon>Desulfovibrionia</taxon>
        <taxon>Desulfovibrionales</taxon>
        <taxon>Desulfovibrionaceae</taxon>
        <taxon>Desulfovibrio</taxon>
        <taxon>environmental samples</taxon>
    </lineage>
</organism>
<evidence type="ECO:0000313" key="1">
    <source>
        <dbReference type="EMBL" id="SCM74411.1"/>
    </source>
</evidence>
<proteinExistence type="predicted"/>
<reference evidence="1" key="1">
    <citation type="submission" date="2016-08" db="EMBL/GenBank/DDBJ databases">
        <authorList>
            <person name="Seilhamer J.J."/>
        </authorList>
    </citation>
    <scope>NUCLEOTIDE SEQUENCE</scope>
    <source>
        <strain evidence="1">86-1</strain>
    </source>
</reference>
<protein>
    <submittedName>
        <fullName evidence="1">Uncharacterized protein</fullName>
    </submittedName>
</protein>
<accession>A0A212LA16</accession>
<gene>
    <name evidence="1" type="ORF">KL86DES1_21921</name>
</gene>
<dbReference type="AlphaFoldDB" id="A0A212LA16"/>
<sequence length="42" mass="4688">MRPKSPTERGFLLLVPMALELHNGKTGRVRLTQADSPQLQSN</sequence>
<dbReference type="EMBL" id="FMJC01000002">
    <property type="protein sequence ID" value="SCM74411.1"/>
    <property type="molecule type" value="Genomic_DNA"/>
</dbReference>